<dbReference type="PANTHER" id="PTHR10416">
    <property type="entry name" value="DNA POLYMERASE DELTA SUBUNIT 2"/>
    <property type="match status" value="1"/>
</dbReference>
<keyword evidence="5" id="KW-1185">Reference proteome</keyword>
<proteinExistence type="inferred from homology"/>
<protein>
    <submittedName>
        <fullName evidence="4">DNA polymerase delta small subunit</fullName>
    </submittedName>
</protein>
<evidence type="ECO:0000256" key="1">
    <source>
        <dbReference type="ARBA" id="ARBA00006035"/>
    </source>
</evidence>
<accession>A0A5J4YTP6</accession>
<dbReference type="InterPro" id="IPR024826">
    <property type="entry name" value="DNA_pol_delta/II_ssu"/>
</dbReference>
<dbReference type="AlphaFoldDB" id="A0A5J4YTP6"/>
<comment type="caution">
    <text evidence="4">The sequence shown here is derived from an EMBL/GenBank/DDBJ whole genome shotgun (WGS) entry which is preliminary data.</text>
</comment>
<evidence type="ECO:0000256" key="2">
    <source>
        <dbReference type="ARBA" id="ARBA00022705"/>
    </source>
</evidence>
<comment type="similarity">
    <text evidence="1">Belongs to the DNA polymerase delta/II small subunit family.</text>
</comment>
<feature type="domain" description="DNA polymerase alpha/delta/epsilon subunit B" evidence="3">
    <location>
        <begin position="204"/>
        <end position="417"/>
    </location>
</feature>
<reference evidence="5" key="1">
    <citation type="journal article" date="2019" name="Nat. Commun.">
        <title>Expansion of phycobilisome linker gene families in mesophilic red algae.</title>
        <authorList>
            <person name="Lee J."/>
            <person name="Kim D."/>
            <person name="Bhattacharya D."/>
            <person name="Yoon H.S."/>
        </authorList>
    </citation>
    <scope>NUCLEOTIDE SEQUENCE [LARGE SCALE GENOMIC DNA]</scope>
    <source>
        <strain evidence="5">CCMP 1328</strain>
    </source>
</reference>
<keyword evidence="2" id="KW-0235">DNA replication</keyword>
<dbReference type="Gene3D" id="3.60.21.50">
    <property type="match status" value="1"/>
</dbReference>
<dbReference type="GO" id="GO:0003677">
    <property type="term" value="F:DNA binding"/>
    <property type="evidence" value="ECO:0007669"/>
    <property type="project" value="InterPro"/>
</dbReference>
<gene>
    <name evidence="4" type="ORF">FVE85_4187</name>
</gene>
<dbReference type="OrthoDB" id="3763at2759"/>
<evidence type="ECO:0000313" key="5">
    <source>
        <dbReference type="Proteomes" id="UP000324585"/>
    </source>
</evidence>
<sequence>MALAFSGRECMEIYHDRSRAFWGRDTTFSRATAPRAPCWELLRLQQLRGAVLAAVECDAVAHGDVLVGVLEKERGSVRALRHEGGAQTSQTLQLESAAVLPRHAGFALAGAAAMARHGGDPLYVRDEPGRRVRVVGAASALHIEQQLRRMATGVVAAFCGTVEQDAFGTVFSISRIFPPGPAMSPHVRVSSSNSEVKSSRDALMFLSGLEFGDPQYSPRVLAMLVEYVRSSVARRERGSAQSLPPTRIRRVVIAGHSLARSAYASTHQLHAPSAAEAQLAAAHVREFDRFLCELCELVPVDLMPNGSSESASLGLPQSSLSPLLFPRARLLRNFALKTNPYCFDLDSLRVCGTCGENVRDVQRCTGEPPLGTLDALELMLTFRHLAPSSYPSVSATAAATDVFVLEHTPNVLFTANMPDGFQTRIVECAATGSGAMRRRNVEETRETDKEAETEPSFRCLLLGLPSFSLTQCSVLVDLENLDTRVVEIV</sequence>
<evidence type="ECO:0000259" key="3">
    <source>
        <dbReference type="Pfam" id="PF04042"/>
    </source>
</evidence>
<name>A0A5J4YTP6_PORPP</name>
<dbReference type="EMBL" id="VRMN01000005">
    <property type="protein sequence ID" value="KAA8494212.1"/>
    <property type="molecule type" value="Genomic_DNA"/>
</dbReference>
<dbReference type="GO" id="GO:0043625">
    <property type="term" value="C:delta DNA polymerase complex"/>
    <property type="evidence" value="ECO:0007669"/>
    <property type="project" value="TreeGrafter"/>
</dbReference>
<organism evidence="4 5">
    <name type="scientific">Porphyridium purpureum</name>
    <name type="common">Red alga</name>
    <name type="synonym">Porphyridium cruentum</name>
    <dbReference type="NCBI Taxonomy" id="35688"/>
    <lineage>
        <taxon>Eukaryota</taxon>
        <taxon>Rhodophyta</taxon>
        <taxon>Bangiophyceae</taxon>
        <taxon>Porphyridiales</taxon>
        <taxon>Porphyridiaceae</taxon>
        <taxon>Porphyridium</taxon>
    </lineage>
</organism>
<dbReference type="Pfam" id="PF04042">
    <property type="entry name" value="DNA_pol_E_B"/>
    <property type="match status" value="1"/>
</dbReference>
<dbReference type="GO" id="GO:0006271">
    <property type="term" value="P:DNA strand elongation involved in DNA replication"/>
    <property type="evidence" value="ECO:0007669"/>
    <property type="project" value="TreeGrafter"/>
</dbReference>
<evidence type="ECO:0000313" key="4">
    <source>
        <dbReference type="EMBL" id="KAA8494212.1"/>
    </source>
</evidence>
<dbReference type="InterPro" id="IPR007185">
    <property type="entry name" value="DNA_pol_a/d/e_bsu"/>
</dbReference>
<dbReference type="Proteomes" id="UP000324585">
    <property type="component" value="Unassembled WGS sequence"/>
</dbReference>
<dbReference type="PANTHER" id="PTHR10416:SF0">
    <property type="entry name" value="DNA POLYMERASE DELTA SUBUNIT 2"/>
    <property type="match status" value="1"/>
</dbReference>